<proteinExistence type="predicted"/>
<dbReference type="Proteomes" id="UP001215598">
    <property type="component" value="Unassembled WGS sequence"/>
</dbReference>
<name>A0AAD7HMK5_9AGAR</name>
<evidence type="ECO:0000313" key="2">
    <source>
        <dbReference type="Proteomes" id="UP001215598"/>
    </source>
</evidence>
<organism evidence="1 2">
    <name type="scientific">Mycena metata</name>
    <dbReference type="NCBI Taxonomy" id="1033252"/>
    <lineage>
        <taxon>Eukaryota</taxon>
        <taxon>Fungi</taxon>
        <taxon>Dikarya</taxon>
        <taxon>Basidiomycota</taxon>
        <taxon>Agaricomycotina</taxon>
        <taxon>Agaricomycetes</taxon>
        <taxon>Agaricomycetidae</taxon>
        <taxon>Agaricales</taxon>
        <taxon>Marasmiineae</taxon>
        <taxon>Mycenaceae</taxon>
        <taxon>Mycena</taxon>
    </lineage>
</organism>
<accession>A0AAD7HMK5</accession>
<evidence type="ECO:0000313" key="1">
    <source>
        <dbReference type="EMBL" id="KAJ7723429.1"/>
    </source>
</evidence>
<dbReference type="AlphaFoldDB" id="A0AAD7HMK5"/>
<dbReference type="EMBL" id="JARKIB010000211">
    <property type="protein sequence ID" value="KAJ7723429.1"/>
    <property type="molecule type" value="Genomic_DNA"/>
</dbReference>
<sequence>MANVDLATLASTVADLQRRVATLELHTALALPTMYWHSMHLFWAQVRGEWLSVEDVKKHELELEWLQETETQATIEQLSIKVKERFQDGFQPIRTFARKTWENRRAAVPSKLPPVFSALPPADSQYPTGHGNKAVVVTFLRNKYPHIVINRNQKAHRHSAKSISDVLKVMEEDSAKASRYPNLEELKALYEIIFGQGDIEIEII</sequence>
<gene>
    <name evidence="1" type="ORF">B0H16DRAFT_1598865</name>
</gene>
<keyword evidence="2" id="KW-1185">Reference proteome</keyword>
<comment type="caution">
    <text evidence="1">The sequence shown here is derived from an EMBL/GenBank/DDBJ whole genome shotgun (WGS) entry which is preliminary data.</text>
</comment>
<protein>
    <submittedName>
        <fullName evidence="1">Uncharacterized protein</fullName>
    </submittedName>
</protein>
<reference evidence="1" key="1">
    <citation type="submission" date="2023-03" db="EMBL/GenBank/DDBJ databases">
        <title>Massive genome expansion in bonnet fungi (Mycena s.s.) driven by repeated elements and novel gene families across ecological guilds.</title>
        <authorList>
            <consortium name="Lawrence Berkeley National Laboratory"/>
            <person name="Harder C.B."/>
            <person name="Miyauchi S."/>
            <person name="Viragh M."/>
            <person name="Kuo A."/>
            <person name="Thoen E."/>
            <person name="Andreopoulos B."/>
            <person name="Lu D."/>
            <person name="Skrede I."/>
            <person name="Drula E."/>
            <person name="Henrissat B."/>
            <person name="Morin E."/>
            <person name="Kohler A."/>
            <person name="Barry K."/>
            <person name="LaButti K."/>
            <person name="Morin E."/>
            <person name="Salamov A."/>
            <person name="Lipzen A."/>
            <person name="Mereny Z."/>
            <person name="Hegedus B."/>
            <person name="Baldrian P."/>
            <person name="Stursova M."/>
            <person name="Weitz H."/>
            <person name="Taylor A."/>
            <person name="Grigoriev I.V."/>
            <person name="Nagy L.G."/>
            <person name="Martin F."/>
            <person name="Kauserud H."/>
        </authorList>
    </citation>
    <scope>NUCLEOTIDE SEQUENCE</scope>
    <source>
        <strain evidence="1">CBHHK182m</strain>
    </source>
</reference>